<reference evidence="9" key="1">
    <citation type="journal article" date="2019" name="Genome Announc.">
        <title>Draft Genome Sequence of Pseudoalteromonas piscicida Strain 36Y ROTHPW, an Hypersaline Seawater Isolate from the South Coast of Sonora, Mexico.</title>
        <authorList>
            <person name="Sanchez-Diaz R."/>
            <person name="Molina-Garza Z.J."/>
            <person name="Cruz-Suarez L.E."/>
            <person name="Selvin J."/>
            <person name="Kiran G.S."/>
            <person name="Ibarra-Gamez J.C."/>
            <person name="Gomez-Gil B."/>
            <person name="Galaviz-Silva L."/>
        </authorList>
    </citation>
    <scope>NUCLEOTIDE SEQUENCE [LARGE SCALE GENOMIC DNA]</scope>
    <source>
        <strain evidence="9">36Y_RITHPW</strain>
    </source>
</reference>
<dbReference type="RefSeq" id="WP_099640716.1">
    <property type="nucleotide sequence ID" value="NZ_NKHF01000014.1"/>
</dbReference>
<accession>A0A2A5JUZ3</accession>
<dbReference type="Pfam" id="PF00589">
    <property type="entry name" value="Phage_integrase"/>
    <property type="match status" value="1"/>
</dbReference>
<evidence type="ECO:0000259" key="7">
    <source>
        <dbReference type="PROSITE" id="PS51900"/>
    </source>
</evidence>
<dbReference type="InterPro" id="IPR044068">
    <property type="entry name" value="CB"/>
</dbReference>
<dbReference type="GO" id="GO:0015074">
    <property type="term" value="P:DNA integration"/>
    <property type="evidence" value="ECO:0007669"/>
    <property type="project" value="UniProtKB-KW"/>
</dbReference>
<dbReference type="PANTHER" id="PTHR30349:SF41">
    <property type="entry name" value="INTEGRASE_RECOMBINASE PROTEIN MJ0367-RELATED"/>
    <property type="match status" value="1"/>
</dbReference>
<dbReference type="InterPro" id="IPR002104">
    <property type="entry name" value="Integrase_catalytic"/>
</dbReference>
<gene>
    <name evidence="8" type="ORF">CEX98_03345</name>
</gene>
<feature type="domain" description="Tyr recombinase" evidence="6">
    <location>
        <begin position="108"/>
        <end position="308"/>
    </location>
</feature>
<evidence type="ECO:0000256" key="5">
    <source>
        <dbReference type="PROSITE-ProRule" id="PRU01248"/>
    </source>
</evidence>
<dbReference type="Gene3D" id="1.10.443.10">
    <property type="entry name" value="Intergrase catalytic core"/>
    <property type="match status" value="1"/>
</dbReference>
<keyword evidence="4" id="KW-0233">DNA recombination</keyword>
<dbReference type="Pfam" id="PF02899">
    <property type="entry name" value="Phage_int_SAM_1"/>
    <property type="match status" value="1"/>
</dbReference>
<dbReference type="InterPro" id="IPR010998">
    <property type="entry name" value="Integrase_recombinase_N"/>
</dbReference>
<feature type="non-terminal residue" evidence="8">
    <location>
        <position position="317"/>
    </location>
</feature>
<dbReference type="InterPro" id="IPR013762">
    <property type="entry name" value="Integrase-like_cat_sf"/>
</dbReference>
<dbReference type="GO" id="GO:0006310">
    <property type="term" value="P:DNA recombination"/>
    <property type="evidence" value="ECO:0007669"/>
    <property type="project" value="UniProtKB-KW"/>
</dbReference>
<organism evidence="8 9">
    <name type="scientific">Pseudoalteromonas piscicida</name>
    <dbReference type="NCBI Taxonomy" id="43662"/>
    <lineage>
        <taxon>Bacteria</taxon>
        <taxon>Pseudomonadati</taxon>
        <taxon>Pseudomonadota</taxon>
        <taxon>Gammaproteobacteria</taxon>
        <taxon>Alteromonadales</taxon>
        <taxon>Pseudoalteromonadaceae</taxon>
        <taxon>Pseudoalteromonas</taxon>
    </lineage>
</organism>
<protein>
    <submittedName>
        <fullName evidence="8">Integrase</fullName>
    </submittedName>
</protein>
<dbReference type="EMBL" id="NKHF01000014">
    <property type="protein sequence ID" value="PCK33167.1"/>
    <property type="molecule type" value="Genomic_DNA"/>
</dbReference>
<dbReference type="Gene3D" id="1.10.150.130">
    <property type="match status" value="1"/>
</dbReference>
<evidence type="ECO:0000256" key="3">
    <source>
        <dbReference type="ARBA" id="ARBA00023125"/>
    </source>
</evidence>
<evidence type="ECO:0000313" key="9">
    <source>
        <dbReference type="Proteomes" id="UP000228621"/>
    </source>
</evidence>
<comment type="similarity">
    <text evidence="1">Belongs to the 'phage' integrase family.</text>
</comment>
<sequence>MQSINQLSQQFISLCKDKRKLSDHTLKAYQIDLKQFMQALDENKKIKDISKVDLSQFHQFLVDSELSNTSIKRKMACVRAMFQWLEREEFIELNPFHKFQLDIKLPKRLPRNVPHSDLKRLLKQARKNCKSLLIESSNTYSVSQKRMLNEFTSLIALELMISTGIRVSELAGICLTDIYINEKKIKILGKGARERFVYLTDQEIAKLLKNYIESRAICTPHCDHLLINSRGEPASTQFLRKLIKKLSQQAYTQLKVTPHMLRHSAACELLESGLDIRFVQRLLGHSSISTTEIYTHVTDNALQKKITKANVRKRIAS</sequence>
<evidence type="ECO:0000259" key="6">
    <source>
        <dbReference type="PROSITE" id="PS51898"/>
    </source>
</evidence>
<evidence type="ECO:0000256" key="1">
    <source>
        <dbReference type="ARBA" id="ARBA00008857"/>
    </source>
</evidence>
<dbReference type="InterPro" id="IPR050090">
    <property type="entry name" value="Tyrosine_recombinase_XerCD"/>
</dbReference>
<dbReference type="PANTHER" id="PTHR30349">
    <property type="entry name" value="PHAGE INTEGRASE-RELATED"/>
    <property type="match status" value="1"/>
</dbReference>
<evidence type="ECO:0000313" key="8">
    <source>
        <dbReference type="EMBL" id="PCK33167.1"/>
    </source>
</evidence>
<keyword evidence="3 5" id="KW-0238">DNA-binding</keyword>
<dbReference type="PROSITE" id="PS51898">
    <property type="entry name" value="TYR_RECOMBINASE"/>
    <property type="match status" value="1"/>
</dbReference>
<dbReference type="SUPFAM" id="SSF56349">
    <property type="entry name" value="DNA breaking-rejoining enzymes"/>
    <property type="match status" value="1"/>
</dbReference>
<proteinExistence type="inferred from homology"/>
<dbReference type="Proteomes" id="UP000228621">
    <property type="component" value="Unassembled WGS sequence"/>
</dbReference>
<evidence type="ECO:0000256" key="4">
    <source>
        <dbReference type="ARBA" id="ARBA00023172"/>
    </source>
</evidence>
<dbReference type="InterPro" id="IPR011010">
    <property type="entry name" value="DNA_brk_join_enz"/>
</dbReference>
<name>A0A2A5JUZ3_PSEO7</name>
<dbReference type="InterPro" id="IPR004107">
    <property type="entry name" value="Integrase_SAM-like_N"/>
</dbReference>
<dbReference type="AlphaFoldDB" id="A0A2A5JUZ3"/>
<dbReference type="GO" id="GO:0003677">
    <property type="term" value="F:DNA binding"/>
    <property type="evidence" value="ECO:0007669"/>
    <property type="project" value="UniProtKB-UniRule"/>
</dbReference>
<dbReference type="PROSITE" id="PS51900">
    <property type="entry name" value="CB"/>
    <property type="match status" value="1"/>
</dbReference>
<evidence type="ECO:0000256" key="2">
    <source>
        <dbReference type="ARBA" id="ARBA00022908"/>
    </source>
</evidence>
<keyword evidence="2" id="KW-0229">DNA integration</keyword>
<dbReference type="OrthoDB" id="9801717at2"/>
<keyword evidence="9" id="KW-1185">Reference proteome</keyword>
<feature type="domain" description="Core-binding (CB)" evidence="7">
    <location>
        <begin position="2"/>
        <end position="86"/>
    </location>
</feature>
<comment type="caution">
    <text evidence="8">The sequence shown here is derived from an EMBL/GenBank/DDBJ whole genome shotgun (WGS) entry which is preliminary data.</text>
</comment>